<dbReference type="Pfam" id="PF08734">
    <property type="entry name" value="GYD"/>
    <property type="match status" value="1"/>
</dbReference>
<dbReference type="Proteomes" id="UP000315525">
    <property type="component" value="Unassembled WGS sequence"/>
</dbReference>
<dbReference type="InterPro" id="IPR014845">
    <property type="entry name" value="GYD/TTHA1554"/>
</dbReference>
<name>A0A523UWJ1_UNCT6</name>
<sequence length="95" mass="10705">MGIYVILSRLSPEAFSDPNDFRQMATLVSEKIKKECPGLEWKASFATLGRYDVVDIVEAQDHEQVEKAAMVIRAYGHSTTETLVATPWEDFLKAL</sequence>
<comment type="caution">
    <text evidence="1">The sequence shown here is derived from an EMBL/GenBank/DDBJ whole genome shotgun (WGS) entry which is preliminary data.</text>
</comment>
<evidence type="ECO:0000313" key="1">
    <source>
        <dbReference type="EMBL" id="TET46912.1"/>
    </source>
</evidence>
<dbReference type="AlphaFoldDB" id="A0A523UWJ1"/>
<evidence type="ECO:0000313" key="2">
    <source>
        <dbReference type="Proteomes" id="UP000315525"/>
    </source>
</evidence>
<reference evidence="1 2" key="1">
    <citation type="submission" date="2019-03" db="EMBL/GenBank/DDBJ databases">
        <title>Metabolic potential of uncultured bacteria and archaea associated with petroleum seepage in deep-sea sediments.</title>
        <authorList>
            <person name="Dong X."/>
            <person name="Hubert C."/>
        </authorList>
    </citation>
    <scope>NUCLEOTIDE SEQUENCE [LARGE SCALE GENOMIC DNA]</scope>
    <source>
        <strain evidence="1">E44_bin18</strain>
    </source>
</reference>
<proteinExistence type="predicted"/>
<dbReference type="EMBL" id="SOJN01000038">
    <property type="protein sequence ID" value="TET46912.1"/>
    <property type="molecule type" value="Genomic_DNA"/>
</dbReference>
<gene>
    <name evidence="1" type="ORF">E3J62_02815</name>
</gene>
<organism evidence="1 2">
    <name type="scientific">candidate division TA06 bacterium</name>
    <dbReference type="NCBI Taxonomy" id="2250710"/>
    <lineage>
        <taxon>Bacteria</taxon>
        <taxon>Bacteria division TA06</taxon>
    </lineage>
</organism>
<accession>A0A523UWJ1</accession>
<protein>
    <submittedName>
        <fullName evidence="1">GYD domain-containing protein</fullName>
    </submittedName>
</protein>